<keyword evidence="1 3" id="KW-0820">tRNA-binding</keyword>
<proteinExistence type="predicted"/>
<evidence type="ECO:0000313" key="6">
    <source>
        <dbReference type="Proteomes" id="UP001208245"/>
    </source>
</evidence>
<dbReference type="InterPro" id="IPR037154">
    <property type="entry name" value="YtpR-like_sf"/>
</dbReference>
<dbReference type="InterPro" id="IPR012340">
    <property type="entry name" value="NA-bd_OB-fold"/>
</dbReference>
<comment type="caution">
    <text evidence="5">The sequence shown here is derived from an EMBL/GenBank/DDBJ whole genome shotgun (WGS) entry which is preliminary data.</text>
</comment>
<protein>
    <submittedName>
        <fullName evidence="5">DUF4479 and tRNA-binding domain-containing protein</fullName>
    </submittedName>
</protein>
<gene>
    <name evidence="5" type="ORF">OF376_02600</name>
</gene>
<keyword evidence="2 3" id="KW-0694">RNA-binding</keyword>
<dbReference type="EMBL" id="JAOXHL010000003">
    <property type="protein sequence ID" value="MCV3728652.1"/>
    <property type="molecule type" value="Genomic_DNA"/>
</dbReference>
<dbReference type="RefSeq" id="WP_263821965.1">
    <property type="nucleotide sequence ID" value="NZ_JAOXHL010000003.1"/>
</dbReference>
<evidence type="ECO:0000256" key="2">
    <source>
        <dbReference type="ARBA" id="ARBA00022884"/>
    </source>
</evidence>
<dbReference type="InterPro" id="IPR002547">
    <property type="entry name" value="tRNA-bd_dom"/>
</dbReference>
<accession>A0ABT3BNR8</accession>
<dbReference type="SUPFAM" id="SSF50249">
    <property type="entry name" value="Nucleic acid-binding proteins"/>
    <property type="match status" value="1"/>
</dbReference>
<dbReference type="Gene3D" id="3.30.1940.10">
    <property type="entry name" value="YtpR-like"/>
    <property type="match status" value="1"/>
</dbReference>
<dbReference type="Pfam" id="PF01588">
    <property type="entry name" value="tRNA_bind"/>
    <property type="match status" value="1"/>
</dbReference>
<dbReference type="Pfam" id="PF14794">
    <property type="entry name" value="DUF4479"/>
    <property type="match status" value="1"/>
</dbReference>
<dbReference type="CDD" id="cd02796">
    <property type="entry name" value="tRNA_bind_bactPheRS"/>
    <property type="match status" value="1"/>
</dbReference>
<dbReference type="InterPro" id="IPR033714">
    <property type="entry name" value="tRNA_bind_bactPheRS"/>
</dbReference>
<name>A0ABT3BNR8_9BACT</name>
<keyword evidence="6" id="KW-1185">Reference proteome</keyword>
<evidence type="ECO:0000256" key="1">
    <source>
        <dbReference type="ARBA" id="ARBA00022555"/>
    </source>
</evidence>
<sequence>MYIIYNNQTLNDSLIVSFNNQLVTEQQNINDDVVLLKAHNELVGINIFHASQYFSELVEGFLEPAEQFIDELQKITNLSFNTENIQYFKVGQIISFEPIPNTHLNVCQVSVDEQTLQIVCGAKNVRQGMLTVVAQINQMMPNGMYIVASKLMGVTSSGMLCSQKELRVEGFNDEGIIDLDPQTYHVNDICHFVYANMKEKTHA</sequence>
<evidence type="ECO:0000256" key="3">
    <source>
        <dbReference type="PROSITE-ProRule" id="PRU00209"/>
    </source>
</evidence>
<evidence type="ECO:0000259" key="4">
    <source>
        <dbReference type="PROSITE" id="PS50886"/>
    </source>
</evidence>
<dbReference type="PROSITE" id="PS50886">
    <property type="entry name" value="TRBD"/>
    <property type="match status" value="1"/>
</dbReference>
<dbReference type="InterPro" id="IPR027855">
    <property type="entry name" value="DUF4479"/>
</dbReference>
<dbReference type="Gene3D" id="2.40.50.140">
    <property type="entry name" value="Nucleic acid-binding proteins"/>
    <property type="match status" value="1"/>
</dbReference>
<organism evidence="5 6">
    <name type="scientific">Ureaplasma miroungigenitalium</name>
    <dbReference type="NCBI Taxonomy" id="1042321"/>
    <lineage>
        <taxon>Bacteria</taxon>
        <taxon>Bacillati</taxon>
        <taxon>Mycoplasmatota</taxon>
        <taxon>Mycoplasmoidales</taxon>
        <taxon>Mycoplasmoidaceae</taxon>
        <taxon>Ureaplasma</taxon>
    </lineage>
</organism>
<evidence type="ECO:0000313" key="5">
    <source>
        <dbReference type="EMBL" id="MCV3728652.1"/>
    </source>
</evidence>
<dbReference type="Proteomes" id="UP001208245">
    <property type="component" value="Unassembled WGS sequence"/>
</dbReference>
<feature type="domain" description="TRNA-binding" evidence="4">
    <location>
        <begin position="82"/>
        <end position="190"/>
    </location>
</feature>
<reference evidence="5 6" key="1">
    <citation type="journal article" date="2020" name="Int. J. Syst. Evol. Microbiol.">
        <title>Ureaplasma miroungigenitalium sp. nov. isolated from northern elephant seals (Mirounga angustirostris) and Ureaplasma zalophigenitalium sp. nov. isolated from California sea lions (Zalophus californianus).</title>
        <authorList>
            <person name="Volokhov D.V."/>
            <person name="Gulland F.M."/>
            <person name="Gao Y."/>
            <person name="Chizhikov V.E."/>
        </authorList>
    </citation>
    <scope>NUCLEOTIDE SEQUENCE [LARGE SCALE GENOMIC DNA]</scope>
    <source>
        <strain evidence="5 6">ES3182-GEN</strain>
    </source>
</reference>
<dbReference type="NCBIfam" id="NF045760">
    <property type="entry name" value="YtpR"/>
    <property type="match status" value="1"/>
</dbReference>